<organism evidence="1 2">
    <name type="scientific">Punica granatum</name>
    <name type="common">Pomegranate</name>
    <dbReference type="NCBI Taxonomy" id="22663"/>
    <lineage>
        <taxon>Eukaryota</taxon>
        <taxon>Viridiplantae</taxon>
        <taxon>Streptophyta</taxon>
        <taxon>Embryophyta</taxon>
        <taxon>Tracheophyta</taxon>
        <taxon>Spermatophyta</taxon>
        <taxon>Magnoliopsida</taxon>
        <taxon>eudicotyledons</taxon>
        <taxon>Gunneridae</taxon>
        <taxon>Pentapetalae</taxon>
        <taxon>rosids</taxon>
        <taxon>malvids</taxon>
        <taxon>Myrtales</taxon>
        <taxon>Lythraceae</taxon>
        <taxon>Punica</taxon>
    </lineage>
</organism>
<dbReference type="AlphaFoldDB" id="A0A2I0I2U0"/>
<dbReference type="PROSITE" id="PS51257">
    <property type="entry name" value="PROKAR_LIPOPROTEIN"/>
    <property type="match status" value="1"/>
</dbReference>
<reference evidence="1 2" key="1">
    <citation type="submission" date="2017-11" db="EMBL/GenBank/DDBJ databases">
        <title>De-novo sequencing of pomegranate (Punica granatum L.) genome.</title>
        <authorList>
            <person name="Akparov Z."/>
            <person name="Amiraslanov A."/>
            <person name="Hajiyeva S."/>
            <person name="Abbasov M."/>
            <person name="Kaur K."/>
            <person name="Hamwieh A."/>
            <person name="Solovyev V."/>
            <person name="Salamov A."/>
            <person name="Braich B."/>
            <person name="Kosarev P."/>
            <person name="Mahmoud A."/>
            <person name="Hajiyev E."/>
            <person name="Babayeva S."/>
            <person name="Izzatullayeva V."/>
            <person name="Mammadov A."/>
            <person name="Mammadov A."/>
            <person name="Sharifova S."/>
            <person name="Ojaghi J."/>
            <person name="Eynullazada K."/>
            <person name="Bayramov B."/>
            <person name="Abdulazimova A."/>
            <person name="Shahmuradov I."/>
        </authorList>
    </citation>
    <scope>NUCLEOTIDE SEQUENCE [LARGE SCALE GENOMIC DNA]</scope>
    <source>
        <strain evidence="2">cv. AG2017</strain>
        <tissue evidence="1">Leaf</tissue>
    </source>
</reference>
<accession>A0A2I0I2U0</accession>
<proteinExistence type="predicted"/>
<keyword evidence="2" id="KW-1185">Reference proteome</keyword>
<evidence type="ECO:0000313" key="1">
    <source>
        <dbReference type="EMBL" id="PKI38257.1"/>
    </source>
</evidence>
<sequence length="68" mass="7640">MDTRDKGVATCLFTTRRSRADCAHPNLNLVGACMRAPMHRGLGVSTFPGMHVRRSRHLPFYDPELEGQ</sequence>
<dbReference type="EMBL" id="PGOL01004161">
    <property type="protein sequence ID" value="PKI38257.1"/>
    <property type="molecule type" value="Genomic_DNA"/>
</dbReference>
<dbReference type="Proteomes" id="UP000233551">
    <property type="component" value="Unassembled WGS sequence"/>
</dbReference>
<protein>
    <submittedName>
        <fullName evidence="1">Uncharacterized protein</fullName>
    </submittedName>
</protein>
<comment type="caution">
    <text evidence="1">The sequence shown here is derived from an EMBL/GenBank/DDBJ whole genome shotgun (WGS) entry which is preliminary data.</text>
</comment>
<gene>
    <name evidence="1" type="ORF">CRG98_041356</name>
</gene>
<name>A0A2I0I2U0_PUNGR</name>
<evidence type="ECO:0000313" key="2">
    <source>
        <dbReference type="Proteomes" id="UP000233551"/>
    </source>
</evidence>